<evidence type="ECO:0000313" key="4">
    <source>
        <dbReference type="EMBL" id="OAA38855.1"/>
    </source>
</evidence>
<dbReference type="GO" id="GO:0005509">
    <property type="term" value="F:calcium ion binding"/>
    <property type="evidence" value="ECO:0007669"/>
    <property type="project" value="TreeGrafter"/>
</dbReference>
<evidence type="ECO:0000256" key="1">
    <source>
        <dbReference type="ARBA" id="ARBA00008853"/>
    </source>
</evidence>
<keyword evidence="6" id="KW-1185">Reference proteome</keyword>
<feature type="domain" description="SMP-30/Gluconolactonase/LRE-like region" evidence="3">
    <location>
        <begin position="7"/>
        <end position="77"/>
    </location>
</feature>
<comment type="caution">
    <text evidence="4">The sequence shown here is derived from an EMBL/GenBank/DDBJ whole genome shotgun (WGS) entry which is preliminary data.</text>
</comment>
<gene>
    <name evidence="5" type="ORF">ED733_005298</name>
    <name evidence="4" type="ORF">NOR_06508</name>
</gene>
<dbReference type="SUPFAM" id="SSF63829">
    <property type="entry name" value="Calcium-dependent phosphotriesterase"/>
    <property type="match status" value="1"/>
</dbReference>
<dbReference type="OrthoDB" id="423498at2759"/>
<sequence length="80" mass="8996">MLAHFNDPNSERLRSNDGAADPRGMFWIGSMTDLDQGEFQPEGSLFRFSTDGKEEVVKHLTIPKSVGWSPGNRTMFLHSL</sequence>
<dbReference type="PANTHER" id="PTHR10907:SF47">
    <property type="entry name" value="REGUCALCIN"/>
    <property type="match status" value="1"/>
</dbReference>
<dbReference type="AlphaFoldDB" id="A0A167AFF0"/>
<dbReference type="STRING" id="1081105.A0A167AFF0"/>
<evidence type="ECO:0000259" key="3">
    <source>
        <dbReference type="Pfam" id="PF08450"/>
    </source>
</evidence>
<dbReference type="EMBL" id="SBHS01000003">
    <property type="protein sequence ID" value="TWU77330.1"/>
    <property type="molecule type" value="Genomic_DNA"/>
</dbReference>
<name>A0A167AFF0_METRR</name>
<evidence type="ECO:0000313" key="6">
    <source>
        <dbReference type="Proteomes" id="UP000243498"/>
    </source>
</evidence>
<reference evidence="4 6" key="1">
    <citation type="journal article" date="2016" name="Genome Biol. Evol.">
        <title>Divergent and convergent evolution of fungal pathogenicity.</title>
        <authorList>
            <person name="Shang Y."/>
            <person name="Xiao G."/>
            <person name="Zheng P."/>
            <person name="Cen K."/>
            <person name="Zhan S."/>
            <person name="Wang C."/>
        </authorList>
    </citation>
    <scope>NUCLEOTIDE SEQUENCE [LARGE SCALE GENOMIC DNA]</scope>
    <source>
        <strain evidence="4 6">RCEF 4871</strain>
    </source>
</reference>
<feature type="region of interest" description="Disordered" evidence="2">
    <location>
        <begin position="1"/>
        <end position="21"/>
    </location>
</feature>
<accession>A0A167AFF0</accession>
<organism evidence="4 6">
    <name type="scientific">Metarhizium rileyi (strain RCEF 4871)</name>
    <name type="common">Nomuraea rileyi</name>
    <dbReference type="NCBI Taxonomy" id="1649241"/>
    <lineage>
        <taxon>Eukaryota</taxon>
        <taxon>Fungi</taxon>
        <taxon>Dikarya</taxon>
        <taxon>Ascomycota</taxon>
        <taxon>Pezizomycotina</taxon>
        <taxon>Sordariomycetes</taxon>
        <taxon>Hypocreomycetidae</taxon>
        <taxon>Hypocreales</taxon>
        <taxon>Clavicipitaceae</taxon>
        <taxon>Metarhizium</taxon>
    </lineage>
</organism>
<dbReference type="Proteomes" id="UP000243498">
    <property type="component" value="Unassembled WGS sequence"/>
</dbReference>
<proteinExistence type="inferred from homology"/>
<dbReference type="InterPro" id="IPR011042">
    <property type="entry name" value="6-blade_b-propeller_TolB-like"/>
</dbReference>
<dbReference type="Gene3D" id="2.120.10.30">
    <property type="entry name" value="TolB, C-terminal domain"/>
    <property type="match status" value="1"/>
</dbReference>
<dbReference type="GO" id="GO:0004341">
    <property type="term" value="F:gluconolactonase activity"/>
    <property type="evidence" value="ECO:0007669"/>
    <property type="project" value="TreeGrafter"/>
</dbReference>
<dbReference type="InterPro" id="IPR013658">
    <property type="entry name" value="SGL"/>
</dbReference>
<dbReference type="Pfam" id="PF08450">
    <property type="entry name" value="SGL"/>
    <property type="match status" value="1"/>
</dbReference>
<reference evidence="7" key="2">
    <citation type="submission" date="2018-12" db="EMBL/GenBank/DDBJ databases">
        <title>The complete genome of Metarhizium rileyi, a key fungal pathogen of Lepidoptera.</title>
        <authorList>
            <person name="Binneck E."/>
            <person name="Lastra C.C.L."/>
            <person name="Sosa-Gomez D.R."/>
        </authorList>
    </citation>
    <scope>NUCLEOTIDE SEQUENCE [LARGE SCALE GENOMIC DNA]</scope>
    <source>
        <strain evidence="7">Cep018-CH2</strain>
    </source>
</reference>
<protein>
    <submittedName>
        <fullName evidence="4">SMP-30/Gluconolaconase/LRE-like region</fullName>
    </submittedName>
</protein>
<evidence type="ECO:0000313" key="7">
    <source>
        <dbReference type="Proteomes" id="UP000317257"/>
    </source>
</evidence>
<evidence type="ECO:0000256" key="2">
    <source>
        <dbReference type="SAM" id="MobiDB-lite"/>
    </source>
</evidence>
<evidence type="ECO:0000313" key="5">
    <source>
        <dbReference type="EMBL" id="TWU77330.1"/>
    </source>
</evidence>
<dbReference type="EMBL" id="AZHC01000024">
    <property type="protein sequence ID" value="OAA38855.1"/>
    <property type="molecule type" value="Genomic_DNA"/>
</dbReference>
<comment type="similarity">
    <text evidence="1">Belongs to the SMP-30/CGR1 family.</text>
</comment>
<dbReference type="PANTHER" id="PTHR10907">
    <property type="entry name" value="REGUCALCIN"/>
    <property type="match status" value="1"/>
</dbReference>
<accession>A0A5C6GI54</accession>
<dbReference type="Proteomes" id="UP000317257">
    <property type="component" value="Unassembled WGS sequence"/>
</dbReference>
<reference evidence="5" key="3">
    <citation type="journal article" date="2019" name="Microbiol. Resour. Announc.">
        <title>Genome Sequence of Metarhizium rileyi, a Microbial Control Agent for Lepidoptera.</title>
        <authorList>
            <person name="Binneck E."/>
            <person name="Lastra C.C.L."/>
            <person name="Sosa-Gomez D.R."/>
        </authorList>
    </citation>
    <scope>NUCLEOTIDE SEQUENCE</scope>
    <source>
        <strain evidence="5">Cep018-CH2</strain>
    </source>
</reference>